<protein>
    <recommendedName>
        <fullName evidence="3">Peptidase E</fullName>
    </recommendedName>
</protein>
<dbReference type="InterPro" id="IPR046525">
    <property type="entry name" value="DUF6702"/>
</dbReference>
<proteinExistence type="predicted"/>
<evidence type="ECO:0008006" key="3">
    <source>
        <dbReference type="Google" id="ProtNLM"/>
    </source>
</evidence>
<gene>
    <name evidence="1" type="ORF">GCM10023230_13510</name>
</gene>
<dbReference type="RefSeq" id="WP_264543613.1">
    <property type="nucleotide sequence ID" value="NZ_BAABIP010000011.1"/>
</dbReference>
<accession>A0ABP8ZSY0</accession>
<evidence type="ECO:0000313" key="2">
    <source>
        <dbReference type="Proteomes" id="UP001500141"/>
    </source>
</evidence>
<sequence>MKKVFRFSFLIVLLVALMSVTVHKFYVSIYQVNYAQEKKMLQITSRIFVDDLNSILKDKYNKKTLLGETNESADDVILMKKYLTENFILKVNGQVKPVHFLSKEMEGNVLICYYNIKDVSKIKTLEIQNTVLLDFTDEQQNIVHTSIYDKKQSFLFTSGNVKGMLKV</sequence>
<evidence type="ECO:0000313" key="1">
    <source>
        <dbReference type="EMBL" id="GAA4765294.1"/>
    </source>
</evidence>
<name>A0ABP8ZSY0_9FLAO</name>
<dbReference type="Proteomes" id="UP001500141">
    <property type="component" value="Unassembled WGS sequence"/>
</dbReference>
<reference evidence="2" key="1">
    <citation type="journal article" date="2019" name="Int. J. Syst. Evol. Microbiol.">
        <title>The Global Catalogue of Microorganisms (GCM) 10K type strain sequencing project: providing services to taxonomists for standard genome sequencing and annotation.</title>
        <authorList>
            <consortium name="The Broad Institute Genomics Platform"/>
            <consortium name="The Broad Institute Genome Sequencing Center for Infectious Disease"/>
            <person name="Wu L."/>
            <person name="Ma J."/>
        </authorList>
    </citation>
    <scope>NUCLEOTIDE SEQUENCE [LARGE SCALE GENOMIC DNA]</scope>
    <source>
        <strain evidence="2">JCM 18198</strain>
    </source>
</reference>
<dbReference type="EMBL" id="BAABIP010000011">
    <property type="protein sequence ID" value="GAA4765294.1"/>
    <property type="molecule type" value="Genomic_DNA"/>
</dbReference>
<organism evidence="1 2">
    <name type="scientific">Flavobacterium hankyongi</name>
    <dbReference type="NCBI Taxonomy" id="1176532"/>
    <lineage>
        <taxon>Bacteria</taxon>
        <taxon>Pseudomonadati</taxon>
        <taxon>Bacteroidota</taxon>
        <taxon>Flavobacteriia</taxon>
        <taxon>Flavobacteriales</taxon>
        <taxon>Flavobacteriaceae</taxon>
        <taxon>Flavobacterium</taxon>
    </lineage>
</organism>
<comment type="caution">
    <text evidence="1">The sequence shown here is derived from an EMBL/GenBank/DDBJ whole genome shotgun (WGS) entry which is preliminary data.</text>
</comment>
<keyword evidence="2" id="KW-1185">Reference proteome</keyword>
<dbReference type="Pfam" id="PF20420">
    <property type="entry name" value="DUF6702"/>
    <property type="match status" value="1"/>
</dbReference>